<evidence type="ECO:0000256" key="1">
    <source>
        <dbReference type="ARBA" id="ARBA00009477"/>
    </source>
</evidence>
<feature type="compositionally biased region" description="Basic and acidic residues" evidence="2">
    <location>
        <begin position="189"/>
        <end position="210"/>
    </location>
</feature>
<feature type="region of interest" description="Disordered" evidence="2">
    <location>
        <begin position="189"/>
        <end position="214"/>
    </location>
</feature>
<dbReference type="PANTHER" id="PTHR30469">
    <property type="entry name" value="MULTIDRUG RESISTANCE PROTEIN MDTA"/>
    <property type="match status" value="1"/>
</dbReference>
<evidence type="ECO:0000259" key="5">
    <source>
        <dbReference type="Pfam" id="PF25989"/>
    </source>
</evidence>
<dbReference type="SUPFAM" id="SSF111369">
    <property type="entry name" value="HlyD-like secretion proteins"/>
    <property type="match status" value="2"/>
</dbReference>
<proteinExistence type="inferred from homology"/>
<gene>
    <name evidence="6" type="ORF">H9736_06410</name>
</gene>
<evidence type="ECO:0000256" key="3">
    <source>
        <dbReference type="SAM" id="SignalP"/>
    </source>
</evidence>
<dbReference type="InterPro" id="IPR058625">
    <property type="entry name" value="MdtA-like_BSH"/>
</dbReference>
<dbReference type="Gene3D" id="1.10.287.470">
    <property type="entry name" value="Helix hairpin bin"/>
    <property type="match status" value="2"/>
</dbReference>
<dbReference type="EMBL" id="DXES01000140">
    <property type="protein sequence ID" value="HIX65868.1"/>
    <property type="molecule type" value="Genomic_DNA"/>
</dbReference>
<reference evidence="6" key="2">
    <citation type="submission" date="2021-04" db="EMBL/GenBank/DDBJ databases">
        <authorList>
            <person name="Gilroy R."/>
        </authorList>
    </citation>
    <scope>NUCLEOTIDE SEQUENCE</scope>
    <source>
        <strain evidence="6">CHK188-5543</strain>
    </source>
</reference>
<organism evidence="6 7">
    <name type="scientific">Candidatus Anaerotruncus excrementipullorum</name>
    <dbReference type="NCBI Taxonomy" id="2838465"/>
    <lineage>
        <taxon>Bacteria</taxon>
        <taxon>Bacillati</taxon>
        <taxon>Bacillota</taxon>
        <taxon>Clostridia</taxon>
        <taxon>Eubacteriales</taxon>
        <taxon>Oscillospiraceae</taxon>
        <taxon>Anaerotruncus</taxon>
    </lineage>
</organism>
<dbReference type="AlphaFoldDB" id="A0A9D1WRN1"/>
<dbReference type="PANTHER" id="PTHR30469:SF15">
    <property type="entry name" value="HLYD FAMILY OF SECRETION PROTEINS"/>
    <property type="match status" value="1"/>
</dbReference>
<comment type="similarity">
    <text evidence="1">Belongs to the membrane fusion protein (MFP) (TC 8.A.1) family.</text>
</comment>
<evidence type="ECO:0000256" key="2">
    <source>
        <dbReference type="SAM" id="MobiDB-lite"/>
    </source>
</evidence>
<feature type="chain" id="PRO_5039635863" evidence="3">
    <location>
        <begin position="31"/>
        <end position="547"/>
    </location>
</feature>
<name>A0A9D1WRN1_9FIRM</name>
<dbReference type="Gene3D" id="2.40.420.20">
    <property type="match status" value="1"/>
</dbReference>
<dbReference type="InterPro" id="IPR006143">
    <property type="entry name" value="RND_pump_MFP"/>
</dbReference>
<feature type="compositionally biased region" description="Polar residues" evidence="2">
    <location>
        <begin position="534"/>
        <end position="547"/>
    </location>
</feature>
<keyword evidence="3" id="KW-0732">Signal</keyword>
<dbReference type="Proteomes" id="UP000886800">
    <property type="component" value="Unassembled WGS sequence"/>
</dbReference>
<evidence type="ECO:0000313" key="6">
    <source>
        <dbReference type="EMBL" id="HIX65868.1"/>
    </source>
</evidence>
<dbReference type="GO" id="GO:0015562">
    <property type="term" value="F:efflux transmembrane transporter activity"/>
    <property type="evidence" value="ECO:0007669"/>
    <property type="project" value="TreeGrafter"/>
</dbReference>
<sequence>MKWIVNKKKCVAGVALAAAGVVTVSTVVLAMGPGGGGPGGPGGMGGMGDVEIGQSVISVKLTTPTTGSLSRDTEFIGTIEPAESVSVYPEVSAKVTAVYFSAGDTVQAGDLLFEMDDSDAQLSYEIAQASYNQQVISADTTLGSDYESRLISAKSQLESAQQNLNNARLQLKDYNDGYDDSLLSAEKRRDQAETAMKEAETAWENAKDDPDVSEDEKQELYNAFAEAEAEYSMYRNAVNELEDDDDSEARSLRNSYRNAQTSYQQALDNYNLVAGASLEDTQKATEASLKSAELSLEQSASQLDKYKVYAPIGGIIESSAVSEHEYASTQTAAFVIANREDNLSVTFNATADAATALSIGDTVTVSKGGNDYAATITSIETKADESSGLFPIEAQLQESGGSLLSGVSVKVTAATAKAENAMLIDVDNVYYEDGQPYVFTYADGVAHRTDIETGMSTSEQIVVESGLEPDSQIITTWHPDLADGVSVQLAEGQAAPEAAGEAGSDPLPSGEDAPAPQAPEGAAPADPGEDTAKAESSSEVQSNTEEE</sequence>
<accession>A0A9D1WRN1</accession>
<evidence type="ECO:0000259" key="4">
    <source>
        <dbReference type="Pfam" id="PF25917"/>
    </source>
</evidence>
<protein>
    <submittedName>
        <fullName evidence="6">Efflux RND transporter periplasmic adaptor subunit</fullName>
    </submittedName>
</protein>
<dbReference type="Gene3D" id="2.40.50.100">
    <property type="match status" value="2"/>
</dbReference>
<comment type="caution">
    <text evidence="6">The sequence shown here is derived from an EMBL/GenBank/DDBJ whole genome shotgun (WGS) entry which is preliminary data.</text>
</comment>
<evidence type="ECO:0000313" key="7">
    <source>
        <dbReference type="Proteomes" id="UP000886800"/>
    </source>
</evidence>
<dbReference type="InterPro" id="IPR058637">
    <property type="entry name" value="YknX-like_C"/>
</dbReference>
<feature type="compositionally biased region" description="Low complexity" evidence="2">
    <location>
        <begin position="490"/>
        <end position="503"/>
    </location>
</feature>
<feature type="compositionally biased region" description="Low complexity" evidence="2">
    <location>
        <begin position="510"/>
        <end position="526"/>
    </location>
</feature>
<feature type="domain" description="YknX-like C-terminal permuted SH3-like" evidence="5">
    <location>
        <begin position="427"/>
        <end position="488"/>
    </location>
</feature>
<dbReference type="GO" id="GO:1990281">
    <property type="term" value="C:efflux pump complex"/>
    <property type="evidence" value="ECO:0007669"/>
    <property type="project" value="TreeGrafter"/>
</dbReference>
<feature type="signal peptide" evidence="3">
    <location>
        <begin position="1"/>
        <end position="30"/>
    </location>
</feature>
<dbReference type="Gene3D" id="2.40.30.170">
    <property type="match status" value="1"/>
</dbReference>
<reference evidence="6" key="1">
    <citation type="journal article" date="2021" name="PeerJ">
        <title>Extensive microbial diversity within the chicken gut microbiome revealed by metagenomics and culture.</title>
        <authorList>
            <person name="Gilroy R."/>
            <person name="Ravi A."/>
            <person name="Getino M."/>
            <person name="Pursley I."/>
            <person name="Horton D.L."/>
            <person name="Alikhan N.F."/>
            <person name="Baker D."/>
            <person name="Gharbi K."/>
            <person name="Hall N."/>
            <person name="Watson M."/>
            <person name="Adriaenssens E.M."/>
            <person name="Foster-Nyarko E."/>
            <person name="Jarju S."/>
            <person name="Secka A."/>
            <person name="Antonio M."/>
            <person name="Oren A."/>
            <person name="Chaudhuri R.R."/>
            <person name="La Ragione R."/>
            <person name="Hildebrand F."/>
            <person name="Pallen M.J."/>
        </authorList>
    </citation>
    <scope>NUCLEOTIDE SEQUENCE</scope>
    <source>
        <strain evidence="6">CHK188-5543</strain>
    </source>
</reference>
<dbReference type="Pfam" id="PF25989">
    <property type="entry name" value="YknX_C"/>
    <property type="match status" value="1"/>
</dbReference>
<dbReference type="Pfam" id="PF25917">
    <property type="entry name" value="BSH_RND"/>
    <property type="match status" value="1"/>
</dbReference>
<feature type="domain" description="Multidrug resistance protein MdtA-like barrel-sandwich hybrid" evidence="4">
    <location>
        <begin position="84"/>
        <end position="336"/>
    </location>
</feature>
<feature type="region of interest" description="Disordered" evidence="2">
    <location>
        <begin position="490"/>
        <end position="547"/>
    </location>
</feature>
<dbReference type="NCBIfam" id="TIGR01730">
    <property type="entry name" value="RND_mfp"/>
    <property type="match status" value="1"/>
</dbReference>